<proteinExistence type="predicted"/>
<gene>
    <name evidence="1" type="ORF">SPIL2461_LOCUS21355</name>
</gene>
<dbReference type="Proteomes" id="UP000649617">
    <property type="component" value="Unassembled WGS sequence"/>
</dbReference>
<protein>
    <submittedName>
        <fullName evidence="1">Uncharacterized protein</fullName>
    </submittedName>
</protein>
<reference evidence="1" key="1">
    <citation type="submission" date="2021-02" db="EMBL/GenBank/DDBJ databases">
        <authorList>
            <person name="Dougan E. K."/>
            <person name="Rhodes N."/>
            <person name="Thang M."/>
            <person name="Chan C."/>
        </authorList>
    </citation>
    <scope>NUCLEOTIDE SEQUENCE</scope>
</reference>
<organism evidence="1 2">
    <name type="scientific">Symbiodinium pilosum</name>
    <name type="common">Dinoflagellate</name>
    <dbReference type="NCBI Taxonomy" id="2952"/>
    <lineage>
        <taxon>Eukaryota</taxon>
        <taxon>Sar</taxon>
        <taxon>Alveolata</taxon>
        <taxon>Dinophyceae</taxon>
        <taxon>Suessiales</taxon>
        <taxon>Symbiodiniaceae</taxon>
        <taxon>Symbiodinium</taxon>
    </lineage>
</organism>
<evidence type="ECO:0000313" key="2">
    <source>
        <dbReference type="Proteomes" id="UP000649617"/>
    </source>
</evidence>
<feature type="non-terminal residue" evidence="1">
    <location>
        <position position="1"/>
    </location>
</feature>
<sequence>CVGRLMSRTPRDYEKLKEDEWDFDGVGRESLNDFLDEDKAFEFVPVGASPRKNERSKRLAGGYI</sequence>
<accession>A0A812XKM1</accession>
<comment type="caution">
    <text evidence="1">The sequence shown here is derived from an EMBL/GenBank/DDBJ whole genome shotgun (WGS) entry which is preliminary data.</text>
</comment>
<keyword evidence="2" id="KW-1185">Reference proteome</keyword>
<dbReference type="AlphaFoldDB" id="A0A812XKM1"/>
<feature type="non-terminal residue" evidence="1">
    <location>
        <position position="64"/>
    </location>
</feature>
<name>A0A812XKM1_SYMPI</name>
<dbReference type="EMBL" id="CAJNIZ010046171">
    <property type="protein sequence ID" value="CAE7741732.1"/>
    <property type="molecule type" value="Genomic_DNA"/>
</dbReference>
<dbReference type="OrthoDB" id="10446863at2759"/>
<evidence type="ECO:0000313" key="1">
    <source>
        <dbReference type="EMBL" id="CAE7741732.1"/>
    </source>
</evidence>